<reference evidence="7" key="1">
    <citation type="submission" date="2023-01" db="EMBL/GenBank/DDBJ databases">
        <title>Metagenome sequencing of chrysophaentin producing Chrysophaeum taylorii.</title>
        <authorList>
            <person name="Davison J."/>
            <person name="Bewley C."/>
        </authorList>
    </citation>
    <scope>NUCLEOTIDE SEQUENCE</scope>
    <source>
        <strain evidence="7">NIES-1699</strain>
    </source>
</reference>
<dbReference type="InterPro" id="IPR036627">
    <property type="entry name" value="CobW-likC_sf"/>
</dbReference>
<gene>
    <name evidence="7" type="ORF">CTAYLR_003926</name>
</gene>
<dbReference type="InterPro" id="IPR003495">
    <property type="entry name" value="CobW/HypB/UreG_nucleotide-bd"/>
</dbReference>
<dbReference type="SUPFAM" id="SSF52540">
    <property type="entry name" value="P-loop containing nucleoside triphosphate hydrolases"/>
    <property type="match status" value="1"/>
</dbReference>
<dbReference type="Gene3D" id="3.30.1220.10">
    <property type="entry name" value="CobW-like, C-terminal domain"/>
    <property type="match status" value="1"/>
</dbReference>
<evidence type="ECO:0000259" key="6">
    <source>
        <dbReference type="SMART" id="SM00833"/>
    </source>
</evidence>
<sequence length="355" mass="39065">MAEVPDSEKTPFTIVTGFLGAGKTTLINYILTEQREKRICVIENEYGEINIDEKLVGENMASKEDLIQMDNGCACCSIRGDLVRTLGSLVEKRKQFDCVLLETTGLADPAPIIATIKSNQWIDDNFLIDAVVCLADAKHVKAHLDELKPDGAVNEAVQQVAFADRVILNKVDLVPPEELKAIKNTLTSINRFAVVLSCERSKVDLSQIIGISAFKVDRCVDLDPALFGEDDGTKAKKPRVHDLSMVSSCGIAVEGYLDVPKFNMFMAELLQTRAADLYRTKGVLSFAGQGDTKFVFQGVHEQINFGPAQTKWQPGEARVSKIVFIGRKLDRKFLRDSIENCLVKPDDSAAADAPN</sequence>
<keyword evidence="3" id="KW-0143">Chaperone</keyword>
<dbReference type="SUPFAM" id="SSF90002">
    <property type="entry name" value="Hypothetical protein YjiA, C-terminal domain"/>
    <property type="match status" value="1"/>
</dbReference>
<feature type="domain" description="CobW C-terminal" evidence="6">
    <location>
        <begin position="246"/>
        <end position="342"/>
    </location>
</feature>
<dbReference type="PANTHER" id="PTHR13748:SF62">
    <property type="entry name" value="COBW DOMAIN-CONTAINING PROTEIN"/>
    <property type="match status" value="1"/>
</dbReference>
<evidence type="ECO:0000313" key="8">
    <source>
        <dbReference type="Proteomes" id="UP001230188"/>
    </source>
</evidence>
<dbReference type="Gene3D" id="3.40.50.300">
    <property type="entry name" value="P-loop containing nucleotide triphosphate hydrolases"/>
    <property type="match status" value="1"/>
</dbReference>
<dbReference type="SMART" id="SM00833">
    <property type="entry name" value="CobW_C"/>
    <property type="match status" value="1"/>
</dbReference>
<evidence type="ECO:0000256" key="5">
    <source>
        <dbReference type="ARBA" id="ARBA00049117"/>
    </source>
</evidence>
<dbReference type="Pfam" id="PF07683">
    <property type="entry name" value="CobW_C"/>
    <property type="match status" value="1"/>
</dbReference>
<proteinExistence type="inferred from homology"/>
<evidence type="ECO:0000256" key="2">
    <source>
        <dbReference type="ARBA" id="ARBA00022801"/>
    </source>
</evidence>
<evidence type="ECO:0000256" key="1">
    <source>
        <dbReference type="ARBA" id="ARBA00022741"/>
    </source>
</evidence>
<name>A0AAD7U9D3_9STRA</name>
<accession>A0AAD7U9D3</accession>
<dbReference type="GO" id="GO:0000166">
    <property type="term" value="F:nucleotide binding"/>
    <property type="evidence" value="ECO:0007669"/>
    <property type="project" value="UniProtKB-KW"/>
</dbReference>
<keyword evidence="8" id="KW-1185">Reference proteome</keyword>
<dbReference type="InterPro" id="IPR011629">
    <property type="entry name" value="CobW-like_C"/>
</dbReference>
<keyword evidence="2" id="KW-0378">Hydrolase</keyword>
<dbReference type="EMBL" id="JAQMWT010000480">
    <property type="protein sequence ID" value="KAJ8600716.1"/>
    <property type="molecule type" value="Genomic_DNA"/>
</dbReference>
<dbReference type="GO" id="GO:0005737">
    <property type="term" value="C:cytoplasm"/>
    <property type="evidence" value="ECO:0007669"/>
    <property type="project" value="TreeGrafter"/>
</dbReference>
<comment type="similarity">
    <text evidence="4">Belongs to the SIMIBI class G3E GTPase family. ZNG1 subfamily.</text>
</comment>
<organism evidence="7 8">
    <name type="scientific">Chrysophaeum taylorii</name>
    <dbReference type="NCBI Taxonomy" id="2483200"/>
    <lineage>
        <taxon>Eukaryota</taxon>
        <taxon>Sar</taxon>
        <taxon>Stramenopiles</taxon>
        <taxon>Ochrophyta</taxon>
        <taxon>Pelagophyceae</taxon>
        <taxon>Pelagomonadales</taxon>
        <taxon>Pelagomonadaceae</taxon>
        <taxon>Chrysophaeum</taxon>
    </lineage>
</organism>
<dbReference type="PANTHER" id="PTHR13748">
    <property type="entry name" value="COBW-RELATED"/>
    <property type="match status" value="1"/>
</dbReference>
<dbReference type="GO" id="GO:0016787">
    <property type="term" value="F:hydrolase activity"/>
    <property type="evidence" value="ECO:0007669"/>
    <property type="project" value="UniProtKB-KW"/>
</dbReference>
<dbReference type="Pfam" id="PF02492">
    <property type="entry name" value="cobW"/>
    <property type="match status" value="1"/>
</dbReference>
<evidence type="ECO:0000256" key="4">
    <source>
        <dbReference type="ARBA" id="ARBA00034320"/>
    </source>
</evidence>
<keyword evidence="1" id="KW-0547">Nucleotide-binding</keyword>
<dbReference type="InterPro" id="IPR051316">
    <property type="entry name" value="Zinc-reg_GTPase_activator"/>
</dbReference>
<evidence type="ECO:0000313" key="7">
    <source>
        <dbReference type="EMBL" id="KAJ8600716.1"/>
    </source>
</evidence>
<dbReference type="InterPro" id="IPR027417">
    <property type="entry name" value="P-loop_NTPase"/>
</dbReference>
<dbReference type="Proteomes" id="UP001230188">
    <property type="component" value="Unassembled WGS sequence"/>
</dbReference>
<dbReference type="CDD" id="cd03112">
    <property type="entry name" value="CobW-like"/>
    <property type="match status" value="1"/>
</dbReference>
<protein>
    <recommendedName>
        <fullName evidence="6">CobW C-terminal domain-containing protein</fullName>
    </recommendedName>
</protein>
<evidence type="ECO:0000256" key="3">
    <source>
        <dbReference type="ARBA" id="ARBA00023186"/>
    </source>
</evidence>
<comment type="catalytic activity">
    <reaction evidence="5">
        <text>GTP + H2O = GDP + phosphate + H(+)</text>
        <dbReference type="Rhea" id="RHEA:19669"/>
        <dbReference type="ChEBI" id="CHEBI:15377"/>
        <dbReference type="ChEBI" id="CHEBI:15378"/>
        <dbReference type="ChEBI" id="CHEBI:37565"/>
        <dbReference type="ChEBI" id="CHEBI:43474"/>
        <dbReference type="ChEBI" id="CHEBI:58189"/>
    </reaction>
    <physiologicalReaction direction="left-to-right" evidence="5">
        <dbReference type="Rhea" id="RHEA:19670"/>
    </physiologicalReaction>
</comment>
<dbReference type="AlphaFoldDB" id="A0AAD7U9D3"/>
<comment type="caution">
    <text evidence="7">The sequence shown here is derived from an EMBL/GenBank/DDBJ whole genome shotgun (WGS) entry which is preliminary data.</text>
</comment>